<proteinExistence type="predicted"/>
<dbReference type="InterPro" id="IPR007844">
    <property type="entry name" value="AsmA"/>
</dbReference>
<accession>A0A498BXI1</accession>
<dbReference type="Proteomes" id="UP000275461">
    <property type="component" value="Unassembled WGS sequence"/>
</dbReference>
<evidence type="ECO:0000313" key="4">
    <source>
        <dbReference type="Proteomes" id="UP000275461"/>
    </source>
</evidence>
<dbReference type="Pfam" id="PF05170">
    <property type="entry name" value="AsmA"/>
    <property type="match status" value="1"/>
</dbReference>
<dbReference type="GO" id="GO:0090313">
    <property type="term" value="P:regulation of protein targeting to membrane"/>
    <property type="evidence" value="ECO:0007669"/>
    <property type="project" value="TreeGrafter"/>
</dbReference>
<organism evidence="3 4">
    <name type="scientific">Alkalispirillum mobile</name>
    <dbReference type="NCBI Taxonomy" id="85925"/>
    <lineage>
        <taxon>Bacteria</taxon>
        <taxon>Pseudomonadati</taxon>
        <taxon>Pseudomonadota</taxon>
        <taxon>Gammaproteobacteria</taxon>
        <taxon>Chromatiales</taxon>
        <taxon>Ectothiorhodospiraceae</taxon>
        <taxon>Alkalispirillum</taxon>
    </lineage>
</organism>
<keyword evidence="4" id="KW-1185">Reference proteome</keyword>
<sequence>MGKAVKWLLIGLGSLVGLVIIALVAVLILVDPNDYRDRIEAAVEQETGRSLSIEGDISLSIFPWLALELGRTTLADAEGFHDDPFLEVDHVDVGVELIPLLLRRELVTRTVVLDGLTVRLMVDEQGRGNWEDLLPEEADAEVDEPPADEPAPEAERRDLGRTLANVGGLDVRNARVSWDDRQNDLRVQVDPFNLNLDAVRIDERMQLQLDWLMTGDDLPEIAGELSSAITVDGGLTQLALDNLRLEASASGDDLPGGEIAASLRGNPRVDLQNLALDWPDLVLETLGLRAELALQGRQTDAGPEGEGQLTVEAFNLRDLMDRLDLEAPDTADPDVLTRVALSADIRWAEEVLHLTALDWQLDDTTLSGEASIHDFAGPGARFDLAVDEIDLDRYLPEPVEAENGEGNGNGAPAEPVEIELPLELLRGLDLEGEFRVDSLKVAGLRLSDIRTRLHTDNGLIRLDPTSASLYDGSYQGRLELDARQDTPRYALQAELEGIDFDPLITDLTGDESLLLGRGNLTLDVTTRGNTVDALTAALNGDGQFRVTDGAVRGINIAKMLRDAQDRLRGRSPEESDEPVRTDFSELTGSIVINDGVVRNDDLSAQSPLIRVTGSGEADLPQETIDYRLRTAVVGTLEGQDGRPREELRGLTIPLRFRGDLYSPSISVDLAEALSGEQRERLEREVERGRDRLDEQHDRLRDEAEDRLRGLFN</sequence>
<evidence type="ECO:0000313" key="3">
    <source>
        <dbReference type="EMBL" id="RLK47086.1"/>
    </source>
</evidence>
<keyword evidence="1" id="KW-0472">Membrane</keyword>
<dbReference type="RefSeq" id="WP_121442917.1">
    <property type="nucleotide sequence ID" value="NZ_RCDA01000004.1"/>
</dbReference>
<reference evidence="3 4" key="1">
    <citation type="submission" date="2018-10" db="EMBL/GenBank/DDBJ databases">
        <title>Genomic Encyclopedia of Type Strains, Phase IV (KMG-IV): sequencing the most valuable type-strain genomes for metagenomic binning, comparative biology and taxonomic classification.</title>
        <authorList>
            <person name="Goeker M."/>
        </authorList>
    </citation>
    <scope>NUCLEOTIDE SEQUENCE [LARGE SCALE GENOMIC DNA]</scope>
    <source>
        <strain evidence="3 4">DSM 12769</strain>
    </source>
</reference>
<evidence type="ECO:0000256" key="1">
    <source>
        <dbReference type="SAM" id="Phobius"/>
    </source>
</evidence>
<feature type="transmembrane region" description="Helical" evidence="1">
    <location>
        <begin position="7"/>
        <end position="30"/>
    </location>
</feature>
<keyword evidence="1" id="KW-1133">Transmembrane helix</keyword>
<feature type="domain" description="AsmA" evidence="2">
    <location>
        <begin position="1"/>
        <end position="601"/>
    </location>
</feature>
<keyword evidence="1" id="KW-0812">Transmembrane</keyword>
<gene>
    <name evidence="3" type="ORF">DFR31_2403</name>
</gene>
<dbReference type="InterPro" id="IPR052894">
    <property type="entry name" value="AsmA-related"/>
</dbReference>
<evidence type="ECO:0000259" key="2">
    <source>
        <dbReference type="Pfam" id="PF05170"/>
    </source>
</evidence>
<protein>
    <submittedName>
        <fullName evidence="3">AsmA protein</fullName>
    </submittedName>
</protein>
<dbReference type="AlphaFoldDB" id="A0A498BXI1"/>
<dbReference type="EMBL" id="RCDA01000004">
    <property type="protein sequence ID" value="RLK47086.1"/>
    <property type="molecule type" value="Genomic_DNA"/>
</dbReference>
<dbReference type="PANTHER" id="PTHR30441:SF4">
    <property type="entry name" value="PROTEIN ASMA"/>
    <property type="match status" value="1"/>
</dbReference>
<comment type="caution">
    <text evidence="3">The sequence shown here is derived from an EMBL/GenBank/DDBJ whole genome shotgun (WGS) entry which is preliminary data.</text>
</comment>
<dbReference type="PANTHER" id="PTHR30441">
    <property type="entry name" value="DUF748 DOMAIN-CONTAINING PROTEIN"/>
    <property type="match status" value="1"/>
</dbReference>
<dbReference type="GO" id="GO:0005886">
    <property type="term" value="C:plasma membrane"/>
    <property type="evidence" value="ECO:0007669"/>
    <property type="project" value="TreeGrafter"/>
</dbReference>
<name>A0A498BXI1_9GAMM</name>
<dbReference type="OrthoDB" id="9766390at2"/>